<sequence>MDGGGFVFSGLTPRARNADSSGAMHAQPPRTGPPLVARGGSPETGGAHHDVAPDGAVVVFARIQMLERVDLRILVNPAT</sequence>
<reference evidence="2 3" key="1">
    <citation type="submission" date="2017-06" db="EMBL/GenBank/DDBJ databases">
        <title>Description of Rhodopirellula bahusiensis sp. nov.</title>
        <authorList>
            <person name="Kizina J."/>
            <person name="Harder J."/>
        </authorList>
    </citation>
    <scope>NUCLEOTIDE SEQUENCE [LARGE SCALE GENOMIC DNA]</scope>
    <source>
        <strain evidence="2 3">SWK21</strain>
    </source>
</reference>
<dbReference type="EMBL" id="NIZW01000041">
    <property type="protein sequence ID" value="PHQ31719.1"/>
    <property type="molecule type" value="Genomic_DNA"/>
</dbReference>
<comment type="caution">
    <text evidence="2">The sequence shown here is derived from an EMBL/GenBank/DDBJ whole genome shotgun (WGS) entry which is preliminary data.</text>
</comment>
<keyword evidence="3" id="KW-1185">Reference proteome</keyword>
<organism evidence="2 3">
    <name type="scientific">Rhodopirellula bahusiensis</name>
    <dbReference type="NCBI Taxonomy" id="2014065"/>
    <lineage>
        <taxon>Bacteria</taxon>
        <taxon>Pseudomonadati</taxon>
        <taxon>Planctomycetota</taxon>
        <taxon>Planctomycetia</taxon>
        <taxon>Pirellulales</taxon>
        <taxon>Pirellulaceae</taxon>
        <taxon>Rhodopirellula</taxon>
    </lineage>
</organism>
<gene>
    <name evidence="2" type="ORF">CEE69_29605</name>
</gene>
<evidence type="ECO:0000313" key="3">
    <source>
        <dbReference type="Proteomes" id="UP000225740"/>
    </source>
</evidence>
<dbReference type="Proteomes" id="UP000225740">
    <property type="component" value="Unassembled WGS sequence"/>
</dbReference>
<feature type="region of interest" description="Disordered" evidence="1">
    <location>
        <begin position="1"/>
        <end position="51"/>
    </location>
</feature>
<name>A0A2G1VZ87_9BACT</name>
<protein>
    <submittedName>
        <fullName evidence="2">Uncharacterized protein</fullName>
    </submittedName>
</protein>
<dbReference type="AlphaFoldDB" id="A0A2G1VZ87"/>
<accession>A0A2G1VZ87</accession>
<proteinExistence type="predicted"/>
<evidence type="ECO:0000313" key="2">
    <source>
        <dbReference type="EMBL" id="PHQ31719.1"/>
    </source>
</evidence>
<evidence type="ECO:0000256" key="1">
    <source>
        <dbReference type="SAM" id="MobiDB-lite"/>
    </source>
</evidence>